<dbReference type="Gene3D" id="1.10.630.10">
    <property type="entry name" value="Cytochrome P450"/>
    <property type="match status" value="1"/>
</dbReference>
<dbReference type="InterPro" id="IPR001128">
    <property type="entry name" value="Cyt_P450"/>
</dbReference>
<evidence type="ECO:0008006" key="11">
    <source>
        <dbReference type="Google" id="ProtNLM"/>
    </source>
</evidence>
<dbReference type="CDD" id="cd11065">
    <property type="entry name" value="CYP64-like"/>
    <property type="match status" value="1"/>
</dbReference>
<dbReference type="Pfam" id="PF00067">
    <property type="entry name" value="p450"/>
    <property type="match status" value="1"/>
</dbReference>
<evidence type="ECO:0000256" key="3">
    <source>
        <dbReference type="ARBA" id="ARBA00010617"/>
    </source>
</evidence>
<dbReference type="SUPFAM" id="SSF48264">
    <property type="entry name" value="Cytochrome P450"/>
    <property type="match status" value="1"/>
</dbReference>
<evidence type="ECO:0000313" key="10">
    <source>
        <dbReference type="EMBL" id="KAG5168046.1"/>
    </source>
</evidence>
<accession>A0A8H7XY28</accession>
<dbReference type="PANTHER" id="PTHR46300:SF7">
    <property type="entry name" value="P450, PUTATIVE (EUROFUNG)-RELATED"/>
    <property type="match status" value="1"/>
</dbReference>
<dbReference type="AlphaFoldDB" id="A0A8H7XY28"/>
<dbReference type="InterPro" id="IPR002401">
    <property type="entry name" value="Cyt_P450_E_grp-I"/>
</dbReference>
<dbReference type="PANTHER" id="PTHR46300">
    <property type="entry name" value="P450, PUTATIVE (EUROFUNG)-RELATED-RELATED"/>
    <property type="match status" value="1"/>
</dbReference>
<keyword evidence="6" id="KW-0560">Oxidoreductase</keyword>
<dbReference type="EMBL" id="JAFIQS010000006">
    <property type="protein sequence ID" value="KAG5168046.1"/>
    <property type="molecule type" value="Genomic_DNA"/>
</dbReference>
<gene>
    <name evidence="10" type="ORF">JR316_006639</name>
</gene>
<feature type="binding site" description="axial binding residue" evidence="9">
    <location>
        <position position="498"/>
    </location>
    <ligand>
        <name>heme</name>
        <dbReference type="ChEBI" id="CHEBI:30413"/>
    </ligand>
    <ligandPart>
        <name>Fe</name>
        <dbReference type="ChEBI" id="CHEBI:18248"/>
    </ligandPart>
</feature>
<keyword evidence="4 9" id="KW-0349">Heme</keyword>
<evidence type="ECO:0000256" key="9">
    <source>
        <dbReference type="PIRSR" id="PIRSR602401-1"/>
    </source>
</evidence>
<comment type="caution">
    <text evidence="10">The sequence shown here is derived from an EMBL/GenBank/DDBJ whole genome shotgun (WGS) entry which is preliminary data.</text>
</comment>
<protein>
    <recommendedName>
        <fullName evidence="11">Cytochrome P450</fullName>
    </recommendedName>
</protein>
<comment type="cofactor">
    <cofactor evidence="1 9">
        <name>heme</name>
        <dbReference type="ChEBI" id="CHEBI:30413"/>
    </cofactor>
</comment>
<dbReference type="GO" id="GO:0004497">
    <property type="term" value="F:monooxygenase activity"/>
    <property type="evidence" value="ECO:0007669"/>
    <property type="project" value="UniProtKB-KW"/>
</dbReference>
<evidence type="ECO:0000256" key="8">
    <source>
        <dbReference type="ARBA" id="ARBA00023033"/>
    </source>
</evidence>
<dbReference type="InterPro" id="IPR036396">
    <property type="entry name" value="Cyt_P450_sf"/>
</dbReference>
<dbReference type="GO" id="GO:0016705">
    <property type="term" value="F:oxidoreductase activity, acting on paired donors, with incorporation or reduction of molecular oxygen"/>
    <property type="evidence" value="ECO:0007669"/>
    <property type="project" value="InterPro"/>
</dbReference>
<sequence length="569" mass="64974">MVFTVYSARVSVLTSDILHVDTQGVTPRGDNATRAHIAFKYHKAEGALPLPYHRCTTRMEPFVVIIPLSLVFLWFIKLLVEHHSYCTTRLPYPPGPKTKPFIGNLLDLPFTPAKMKEWSKKYNTPIIYLEVLGTRMIVVNRRKEAEDLFESPTRAKVYADRPYFPVVPLMDCEYNVSIMPYGEGWRQHRKICQNYFNRHAAQEYEPVQTAKIQQLLRGLLEKPEEFEKHNKMFSVSLTMAMMFGYDVKSLDDPCISAADRALTIGARVNGPGGSIINVIPAFRYIPKWFPGAPSWKQIDEVRKLTAEMKRIPMEFVKASFDNGTVTPSLVTNFYERKYTIGASIEEEEIIKNVAYTVYGAASDTTISSTGTFFYAMVANPDVQRKAHHEIDQVIGSKRLPTLADRDSLPYIEAIYREVMRLNQPIPFSVPHCLSEDDHYQGYFIHKGTLVFPNLWAMAHDEEVYPEPFAFKPERFFDQEGSLNTNDRVLAYGFGRRACVGKHVASSTMWLLIASVLACYEIVQAKDENGNDIEIDHGFEEEGLLSHKRKFDCSFVVRSIAAQKLIDETN</sequence>
<comment type="similarity">
    <text evidence="3">Belongs to the cytochrome P450 family.</text>
</comment>
<evidence type="ECO:0000256" key="6">
    <source>
        <dbReference type="ARBA" id="ARBA00023002"/>
    </source>
</evidence>
<evidence type="ECO:0000256" key="7">
    <source>
        <dbReference type="ARBA" id="ARBA00023004"/>
    </source>
</evidence>
<keyword evidence="7 9" id="KW-0408">Iron</keyword>
<keyword evidence="8" id="KW-0503">Monooxygenase</keyword>
<evidence type="ECO:0000256" key="2">
    <source>
        <dbReference type="ARBA" id="ARBA00005179"/>
    </source>
</evidence>
<comment type="pathway">
    <text evidence="2">Secondary metabolite biosynthesis.</text>
</comment>
<evidence type="ECO:0000256" key="1">
    <source>
        <dbReference type="ARBA" id="ARBA00001971"/>
    </source>
</evidence>
<dbReference type="InterPro" id="IPR050364">
    <property type="entry name" value="Cytochrome_P450_fung"/>
</dbReference>
<name>A0A8H7XY28_PSICU</name>
<organism evidence="10">
    <name type="scientific">Psilocybe cubensis</name>
    <name type="common">Psychedelic mushroom</name>
    <name type="synonym">Stropharia cubensis</name>
    <dbReference type="NCBI Taxonomy" id="181762"/>
    <lineage>
        <taxon>Eukaryota</taxon>
        <taxon>Fungi</taxon>
        <taxon>Dikarya</taxon>
        <taxon>Basidiomycota</taxon>
        <taxon>Agaricomycotina</taxon>
        <taxon>Agaricomycetes</taxon>
        <taxon>Agaricomycetidae</taxon>
        <taxon>Agaricales</taxon>
        <taxon>Agaricineae</taxon>
        <taxon>Strophariaceae</taxon>
        <taxon>Psilocybe</taxon>
    </lineage>
</organism>
<dbReference type="PRINTS" id="PR00463">
    <property type="entry name" value="EP450I"/>
</dbReference>
<reference evidence="10" key="1">
    <citation type="submission" date="2021-02" db="EMBL/GenBank/DDBJ databases">
        <title>Psilocybe cubensis genome.</title>
        <authorList>
            <person name="Mckernan K.J."/>
            <person name="Crawford S."/>
            <person name="Trippe A."/>
            <person name="Kane L.T."/>
            <person name="Mclaughlin S."/>
        </authorList>
    </citation>
    <scope>NUCLEOTIDE SEQUENCE [LARGE SCALE GENOMIC DNA]</scope>
    <source>
        <strain evidence="10">MGC-MH-2018</strain>
    </source>
</reference>
<dbReference type="GO" id="GO:0005506">
    <property type="term" value="F:iron ion binding"/>
    <property type="evidence" value="ECO:0007669"/>
    <property type="project" value="InterPro"/>
</dbReference>
<proteinExistence type="inferred from homology"/>
<evidence type="ECO:0000256" key="4">
    <source>
        <dbReference type="ARBA" id="ARBA00022617"/>
    </source>
</evidence>
<evidence type="ECO:0000256" key="5">
    <source>
        <dbReference type="ARBA" id="ARBA00022723"/>
    </source>
</evidence>
<dbReference type="GO" id="GO:0020037">
    <property type="term" value="F:heme binding"/>
    <property type="evidence" value="ECO:0007669"/>
    <property type="project" value="InterPro"/>
</dbReference>
<keyword evidence="5 9" id="KW-0479">Metal-binding</keyword>